<evidence type="ECO:0000313" key="2">
    <source>
        <dbReference type="EMBL" id="MBB6504575.1"/>
    </source>
</evidence>
<reference evidence="2 3" key="2">
    <citation type="submission" date="2020-08" db="EMBL/GenBank/DDBJ databases">
        <authorList>
            <person name="Partida-Martinez L."/>
            <person name="Huntemann M."/>
            <person name="Clum A."/>
            <person name="Wang J."/>
            <person name="Palaniappan K."/>
            <person name="Ritter S."/>
            <person name="Chen I.-M."/>
            <person name="Stamatis D."/>
            <person name="Reddy T."/>
            <person name="O'Malley R."/>
            <person name="Daum C."/>
            <person name="Shapiro N."/>
            <person name="Ivanova N."/>
            <person name="Kyrpides N."/>
            <person name="Woyke T."/>
        </authorList>
    </citation>
    <scope>NUCLEOTIDE SEQUENCE [LARGE SCALE GENOMIC DNA]</scope>
    <source>
        <strain evidence="2 3">AS3.13</strain>
    </source>
</reference>
<name>A0A7X0MP16_9SPHN</name>
<comment type="caution">
    <text evidence="2">The sequence shown here is derived from an EMBL/GenBank/DDBJ whole genome shotgun (WGS) entry which is preliminary data.</text>
</comment>
<dbReference type="RefSeq" id="WP_260396516.1">
    <property type="nucleotide sequence ID" value="NZ_JACHBT010000007.1"/>
</dbReference>
<organism evidence="2 3">
    <name type="scientific">Sphingomonas endophytica</name>
    <dbReference type="NCBI Taxonomy" id="869719"/>
    <lineage>
        <taxon>Bacteria</taxon>
        <taxon>Pseudomonadati</taxon>
        <taxon>Pseudomonadota</taxon>
        <taxon>Alphaproteobacteria</taxon>
        <taxon>Sphingomonadales</taxon>
        <taxon>Sphingomonadaceae</taxon>
        <taxon>Sphingomonas</taxon>
    </lineage>
</organism>
<sequence>MIVDGGSQTGDSNRGYAHAGDWQPERLRRMRVVTDGLHAG</sequence>
<dbReference type="Proteomes" id="UP000522313">
    <property type="component" value="Unassembled WGS sequence"/>
</dbReference>
<evidence type="ECO:0000256" key="1">
    <source>
        <dbReference type="SAM" id="MobiDB-lite"/>
    </source>
</evidence>
<gene>
    <name evidence="2" type="ORF">F4693_001548</name>
</gene>
<proteinExistence type="predicted"/>
<evidence type="ECO:0000313" key="3">
    <source>
        <dbReference type="Proteomes" id="UP000522313"/>
    </source>
</evidence>
<dbReference type="EMBL" id="JACHBT010000007">
    <property type="protein sequence ID" value="MBB6504575.1"/>
    <property type="molecule type" value="Genomic_DNA"/>
</dbReference>
<feature type="region of interest" description="Disordered" evidence="1">
    <location>
        <begin position="1"/>
        <end position="22"/>
    </location>
</feature>
<accession>A0A7X0MP16</accession>
<dbReference type="AlphaFoldDB" id="A0A7X0MP16"/>
<reference evidence="2 3" key="1">
    <citation type="submission" date="2020-08" db="EMBL/GenBank/DDBJ databases">
        <title>The Agave Microbiome: Exploring the role of microbial communities in plant adaptations to desert environments.</title>
        <authorList>
            <person name="Partida-Martinez L.P."/>
        </authorList>
    </citation>
    <scope>NUCLEOTIDE SEQUENCE [LARGE SCALE GENOMIC DNA]</scope>
    <source>
        <strain evidence="2 3">AS3.13</strain>
    </source>
</reference>
<protein>
    <submittedName>
        <fullName evidence="2">Uncharacterized protein</fullName>
    </submittedName>
</protein>